<reference evidence="12" key="1">
    <citation type="submission" date="2016-10" db="EMBL/GenBank/DDBJ databases">
        <authorList>
            <person name="Varghese N."/>
            <person name="Submissions S."/>
        </authorList>
    </citation>
    <scope>NUCLEOTIDE SEQUENCE [LARGE SCALE GENOMIC DNA]</scope>
    <source>
        <strain evidence="12">CGMCC 1.8895</strain>
    </source>
</reference>
<dbReference type="GO" id="GO:0002949">
    <property type="term" value="P:tRNA threonylcarbamoyladenosine modification"/>
    <property type="evidence" value="ECO:0007669"/>
    <property type="project" value="InterPro"/>
</dbReference>
<dbReference type="Pfam" id="PF02367">
    <property type="entry name" value="TsaE"/>
    <property type="match status" value="1"/>
</dbReference>
<gene>
    <name evidence="11" type="ORF">SAMN05216216_11164</name>
</gene>
<keyword evidence="8" id="KW-0067">ATP-binding</keyword>
<comment type="similarity">
    <text evidence="2">Belongs to the TsaE family.</text>
</comment>
<evidence type="ECO:0000256" key="10">
    <source>
        <dbReference type="ARBA" id="ARBA00032441"/>
    </source>
</evidence>
<dbReference type="OrthoDB" id="9815896at2"/>
<dbReference type="PANTHER" id="PTHR33540">
    <property type="entry name" value="TRNA THREONYLCARBAMOYLADENOSINE BIOSYNTHESIS PROTEIN TSAE"/>
    <property type="match status" value="1"/>
</dbReference>
<dbReference type="InterPro" id="IPR027417">
    <property type="entry name" value="P-loop_NTPase"/>
</dbReference>
<dbReference type="InterPro" id="IPR003442">
    <property type="entry name" value="T6A_TsaE"/>
</dbReference>
<keyword evidence="12" id="KW-1185">Reference proteome</keyword>
<protein>
    <recommendedName>
        <fullName evidence="3">tRNA threonylcarbamoyladenosine biosynthesis protein TsaE</fullName>
    </recommendedName>
    <alternativeName>
        <fullName evidence="10">t(6)A37 threonylcarbamoyladenosine biosynthesis protein TsaE</fullName>
    </alternativeName>
</protein>
<keyword evidence="6" id="KW-0479">Metal-binding</keyword>
<dbReference type="GO" id="GO:0005737">
    <property type="term" value="C:cytoplasm"/>
    <property type="evidence" value="ECO:0007669"/>
    <property type="project" value="UniProtKB-SubCell"/>
</dbReference>
<dbReference type="Gene3D" id="3.40.50.300">
    <property type="entry name" value="P-loop containing nucleotide triphosphate hydrolases"/>
    <property type="match status" value="1"/>
</dbReference>
<comment type="subcellular location">
    <subcellularLocation>
        <location evidence="1">Cytoplasm</location>
    </subcellularLocation>
</comment>
<dbReference type="RefSeq" id="WP_092986269.1">
    <property type="nucleotide sequence ID" value="NZ_FNFY01000011.1"/>
</dbReference>
<evidence type="ECO:0000313" key="11">
    <source>
        <dbReference type="EMBL" id="SDK85727.1"/>
    </source>
</evidence>
<dbReference type="EMBL" id="FNFY01000011">
    <property type="protein sequence ID" value="SDK85727.1"/>
    <property type="molecule type" value="Genomic_DNA"/>
</dbReference>
<evidence type="ECO:0000256" key="8">
    <source>
        <dbReference type="ARBA" id="ARBA00022840"/>
    </source>
</evidence>
<name>A0A1G9FBF6_9BACL</name>
<evidence type="ECO:0000256" key="4">
    <source>
        <dbReference type="ARBA" id="ARBA00022490"/>
    </source>
</evidence>
<accession>A0A1G9FBF6</accession>
<keyword evidence="7" id="KW-0547">Nucleotide-binding</keyword>
<organism evidence="11 12">
    <name type="scientific">Lacicoccus qingdaonensis</name>
    <dbReference type="NCBI Taxonomy" id="576118"/>
    <lineage>
        <taxon>Bacteria</taxon>
        <taxon>Bacillati</taxon>
        <taxon>Bacillota</taxon>
        <taxon>Bacilli</taxon>
        <taxon>Bacillales</taxon>
        <taxon>Salinicoccaceae</taxon>
        <taxon>Lacicoccus</taxon>
    </lineage>
</organism>
<dbReference type="STRING" id="576118.SAMN05216216_11164"/>
<evidence type="ECO:0000313" key="12">
    <source>
        <dbReference type="Proteomes" id="UP000199008"/>
    </source>
</evidence>
<evidence type="ECO:0000256" key="6">
    <source>
        <dbReference type="ARBA" id="ARBA00022723"/>
    </source>
</evidence>
<proteinExistence type="inferred from homology"/>
<dbReference type="PANTHER" id="PTHR33540:SF2">
    <property type="entry name" value="TRNA THREONYLCARBAMOYLADENOSINE BIOSYNTHESIS PROTEIN TSAE"/>
    <property type="match status" value="1"/>
</dbReference>
<evidence type="ECO:0000256" key="9">
    <source>
        <dbReference type="ARBA" id="ARBA00022842"/>
    </source>
</evidence>
<dbReference type="AlphaFoldDB" id="A0A1G9FBF6"/>
<dbReference type="SUPFAM" id="SSF52540">
    <property type="entry name" value="P-loop containing nucleoside triphosphate hydrolases"/>
    <property type="match status" value="1"/>
</dbReference>
<dbReference type="GO" id="GO:0005524">
    <property type="term" value="F:ATP binding"/>
    <property type="evidence" value="ECO:0007669"/>
    <property type="project" value="UniProtKB-KW"/>
</dbReference>
<evidence type="ECO:0000256" key="2">
    <source>
        <dbReference type="ARBA" id="ARBA00007599"/>
    </source>
</evidence>
<dbReference type="NCBIfam" id="TIGR00150">
    <property type="entry name" value="T6A_YjeE"/>
    <property type="match status" value="1"/>
</dbReference>
<evidence type="ECO:0000256" key="7">
    <source>
        <dbReference type="ARBA" id="ARBA00022741"/>
    </source>
</evidence>
<dbReference type="Proteomes" id="UP000199008">
    <property type="component" value="Unassembled WGS sequence"/>
</dbReference>
<evidence type="ECO:0000256" key="5">
    <source>
        <dbReference type="ARBA" id="ARBA00022694"/>
    </source>
</evidence>
<keyword evidence="4" id="KW-0963">Cytoplasm</keyword>
<sequence length="151" mass="17393">MIKIKADNIEETRKIAKVFADNIKNNDVLLLRGDLGAGKTTFTQALGEFLGVKRRMTSPTFNIIKSYEMDSTKVHHMDCYRLEFSDEDLGFDEYFGNGIVIVEWPDFIEEYLPENIINISITHDGDGRLFEIENMNLNDEIMEALDEISFD</sequence>
<keyword evidence="9" id="KW-0460">Magnesium</keyword>
<keyword evidence="5" id="KW-0819">tRNA processing</keyword>
<evidence type="ECO:0000256" key="1">
    <source>
        <dbReference type="ARBA" id="ARBA00004496"/>
    </source>
</evidence>
<dbReference type="GO" id="GO:0046872">
    <property type="term" value="F:metal ion binding"/>
    <property type="evidence" value="ECO:0007669"/>
    <property type="project" value="UniProtKB-KW"/>
</dbReference>
<evidence type="ECO:0000256" key="3">
    <source>
        <dbReference type="ARBA" id="ARBA00019010"/>
    </source>
</evidence>